<dbReference type="eggNOG" id="COG2072">
    <property type="taxonomic scope" value="Bacteria"/>
</dbReference>
<dbReference type="PANTHER" id="PTHR42877">
    <property type="entry name" value="L-ORNITHINE N(5)-MONOOXYGENASE-RELATED"/>
    <property type="match status" value="1"/>
</dbReference>
<keyword evidence="2" id="KW-0285">Flavoprotein</keyword>
<proteinExistence type="inferred from homology"/>
<evidence type="ECO:0000313" key="6">
    <source>
        <dbReference type="Proteomes" id="UP000019150"/>
    </source>
</evidence>
<keyword evidence="6" id="KW-1185">Reference proteome</keyword>
<dbReference type="GO" id="GO:0004499">
    <property type="term" value="F:N,N-dimethylaniline monooxygenase activity"/>
    <property type="evidence" value="ECO:0007669"/>
    <property type="project" value="InterPro"/>
</dbReference>
<organism evidence="5 6">
    <name type="scientific">Nocardia nova SH22a</name>
    <dbReference type="NCBI Taxonomy" id="1415166"/>
    <lineage>
        <taxon>Bacteria</taxon>
        <taxon>Bacillati</taxon>
        <taxon>Actinomycetota</taxon>
        <taxon>Actinomycetes</taxon>
        <taxon>Mycobacteriales</taxon>
        <taxon>Nocardiaceae</taxon>
        <taxon>Nocardia</taxon>
    </lineage>
</organism>
<evidence type="ECO:0000256" key="3">
    <source>
        <dbReference type="ARBA" id="ARBA00022827"/>
    </source>
</evidence>
<dbReference type="PANTHER" id="PTHR42877:SF4">
    <property type="entry name" value="FAD_NAD(P)-BINDING DOMAIN-CONTAINING PROTEIN-RELATED"/>
    <property type="match status" value="1"/>
</dbReference>
<dbReference type="InterPro" id="IPR020946">
    <property type="entry name" value="Flavin_mOase-like"/>
</dbReference>
<evidence type="ECO:0000256" key="1">
    <source>
        <dbReference type="ARBA" id="ARBA00010139"/>
    </source>
</evidence>
<keyword evidence="4" id="KW-0560">Oxidoreductase</keyword>
<dbReference type="HOGENOM" id="CLU_006937_7_1_11"/>
<dbReference type="Gene3D" id="3.50.50.60">
    <property type="entry name" value="FAD/NAD(P)-binding domain"/>
    <property type="match status" value="2"/>
</dbReference>
<dbReference type="Pfam" id="PF00743">
    <property type="entry name" value="FMO-like"/>
    <property type="match status" value="1"/>
</dbReference>
<reference evidence="5 6" key="1">
    <citation type="journal article" date="2014" name="Appl. Environ. Microbiol.">
        <title>Insights into the Microbial Degradation of Rubber and Gutta-Percha by Analysis of the Complete Genome of Nocardia nova SH22a.</title>
        <authorList>
            <person name="Luo Q."/>
            <person name="Hiessl S."/>
            <person name="Poehlein A."/>
            <person name="Daniel R."/>
            <person name="Steinbuchel A."/>
        </authorList>
    </citation>
    <scope>NUCLEOTIDE SEQUENCE [LARGE SCALE GENOMIC DNA]</scope>
    <source>
        <strain evidence="5">SH22a</strain>
    </source>
</reference>
<dbReference type="InterPro" id="IPR036188">
    <property type="entry name" value="FAD/NAD-bd_sf"/>
</dbReference>
<keyword evidence="3" id="KW-0274">FAD</keyword>
<dbReference type="STRING" id="1415166.NONO_c26620"/>
<dbReference type="KEGG" id="nno:NONO_c26620"/>
<sequence>MTVNDDARTGVETRSYDDIVHDAVADANVPTLLMVLVQMTGERKWLADPYRPARGRGLSENDSGGLPEQIQDEIRRAAAEAICAWHRGTPPAIERPGDDLLTEMLAVSIGEPIPEEYGPMIADDMAASSGATAWLTDAERAPEGFSAIVIGAGISGMLAAHDLSRIGVDVTVIERAERVGGTWWHNHYPGCGVDVPSYLYSFSTVNSDWPYYYAARDEIHDYLERVAADWDIPSRTRFGTEVRAARWVDDAKRWRVEAAGPDGTEVLWANILISGVGAFGKPKWPAVPGIEKFEGETSHTATWPDDLDLTDKRVGVIGNGASAMQVVPAIASKARSLNIFQRSAHWVAPFEKFRTPVPDPVRFLLREVPLYRAWYRQRLAWVLNDTLYEALQKDPSWPHQDRSINAANDGHRRFFTRYLESELADRPDLVEKVTPTYPPFGKRILLDNGWYRTLLRDNVELVTDSIAEITGTGIRLASGRDVELDVIVYATGFDVVNFLSSFELTGRSGRTLREQWGEDDANAYLGTTVPDFPNLFCLYGPNTQAGHGGSLIYYLECQMRYTISLLSRMFAAGGDVVEVRAEVAAAYNADVDAAHERMIWSHPGFDTYYRNSRGRVLVANPWRVVDWWRMTKEADMNEYHVSRSDRTAEVA</sequence>
<dbReference type="Proteomes" id="UP000019150">
    <property type="component" value="Chromosome"/>
</dbReference>
<evidence type="ECO:0000313" key="5">
    <source>
        <dbReference type="EMBL" id="AHH17454.1"/>
    </source>
</evidence>
<dbReference type="PATRIC" id="fig|1415166.3.peg.2727"/>
<comment type="similarity">
    <text evidence="1">Belongs to the FAD-binding monooxygenase family.</text>
</comment>
<dbReference type="GO" id="GO:0050661">
    <property type="term" value="F:NADP binding"/>
    <property type="evidence" value="ECO:0007669"/>
    <property type="project" value="InterPro"/>
</dbReference>
<dbReference type="GO" id="GO:0050660">
    <property type="term" value="F:flavin adenine dinucleotide binding"/>
    <property type="evidence" value="ECO:0007669"/>
    <property type="project" value="InterPro"/>
</dbReference>
<dbReference type="EMBL" id="CP006850">
    <property type="protein sequence ID" value="AHH17454.1"/>
    <property type="molecule type" value="Genomic_DNA"/>
</dbReference>
<accession>W5TE82</accession>
<gene>
    <name evidence="5" type="ORF">NONO_c26620</name>
</gene>
<evidence type="ECO:0000256" key="2">
    <source>
        <dbReference type="ARBA" id="ARBA00022630"/>
    </source>
</evidence>
<dbReference type="SUPFAM" id="SSF51905">
    <property type="entry name" value="FAD/NAD(P)-binding domain"/>
    <property type="match status" value="1"/>
</dbReference>
<evidence type="ECO:0000256" key="4">
    <source>
        <dbReference type="ARBA" id="ARBA00023002"/>
    </source>
</evidence>
<dbReference type="InterPro" id="IPR051209">
    <property type="entry name" value="FAD-bind_Monooxygenase_sf"/>
</dbReference>
<dbReference type="AlphaFoldDB" id="W5TE82"/>
<name>W5TE82_9NOCA</name>
<keyword evidence="5" id="KW-0503">Monooxygenase</keyword>
<protein>
    <submittedName>
        <fullName evidence="5">Monooxygenase</fullName>
    </submittedName>
</protein>